<sequence>MPLFRRSKETKTPCLNYVPPTSFSNIKSLGGTSDASRPSIVSVSSATCDWLRSEQECINSSKSDILGHALHLARLAVVLDKAQVYTGAARAYFDCCYVLSTVEEELGEVELEITNMISQTYKQRLAYLSARVAISGRSSLSFPSHMTPAPEFHIDLSQNSKQSPRLVELNRICQLLRALGHCCEIVQAVYIQDGPISKPQDSGAEAILGLSAEFQKLREDISRFREFYSNLQLANGEAGNILFVILGSFKKKVEDLVEGENKKLLVFLLSLFDIQLPAAYEAELKPLPPQPLRLKFKTPSFQASSGNYAATPDPPVSPLSAGPSVKYATTIPEDEREPVQLAPAPIPPKSSRRPHVPGDSKESPVVSYPPDIQEIDEKMRELVRKGSFLLV</sequence>
<comment type="caution">
    <text evidence="2">The sequence shown here is derived from an EMBL/GenBank/DDBJ whole genome shotgun (WGS) entry which is preliminary data.</text>
</comment>
<proteinExistence type="predicted"/>
<dbReference type="EMBL" id="JAVHNS010000009">
    <property type="protein sequence ID" value="KAK6343326.1"/>
    <property type="molecule type" value="Genomic_DNA"/>
</dbReference>
<reference evidence="2 3" key="1">
    <citation type="submission" date="2019-10" db="EMBL/GenBank/DDBJ databases">
        <authorList>
            <person name="Palmer J.M."/>
        </authorList>
    </citation>
    <scope>NUCLEOTIDE SEQUENCE [LARGE SCALE GENOMIC DNA]</scope>
    <source>
        <strain evidence="2 3">TWF730</strain>
    </source>
</reference>
<name>A0AAV9UQ42_9PEZI</name>
<accession>A0AAV9UQ42</accession>
<dbReference type="AlphaFoldDB" id="A0AAV9UQ42"/>
<evidence type="ECO:0000256" key="1">
    <source>
        <dbReference type="SAM" id="MobiDB-lite"/>
    </source>
</evidence>
<protein>
    <submittedName>
        <fullName evidence="2">Uncharacterized protein</fullName>
    </submittedName>
</protein>
<organism evidence="2 3">
    <name type="scientific">Orbilia blumenaviensis</name>
    <dbReference type="NCBI Taxonomy" id="1796055"/>
    <lineage>
        <taxon>Eukaryota</taxon>
        <taxon>Fungi</taxon>
        <taxon>Dikarya</taxon>
        <taxon>Ascomycota</taxon>
        <taxon>Pezizomycotina</taxon>
        <taxon>Orbiliomycetes</taxon>
        <taxon>Orbiliales</taxon>
        <taxon>Orbiliaceae</taxon>
        <taxon>Orbilia</taxon>
    </lineage>
</organism>
<feature type="region of interest" description="Disordered" evidence="1">
    <location>
        <begin position="305"/>
        <end position="371"/>
    </location>
</feature>
<keyword evidence="3" id="KW-1185">Reference proteome</keyword>
<dbReference type="Proteomes" id="UP001373714">
    <property type="component" value="Unassembled WGS sequence"/>
</dbReference>
<gene>
    <name evidence="2" type="ORF">TWF730_010918</name>
</gene>
<evidence type="ECO:0000313" key="3">
    <source>
        <dbReference type="Proteomes" id="UP001373714"/>
    </source>
</evidence>
<evidence type="ECO:0000313" key="2">
    <source>
        <dbReference type="EMBL" id="KAK6343326.1"/>
    </source>
</evidence>